<evidence type="ECO:0000256" key="6">
    <source>
        <dbReference type="SAM" id="SignalP"/>
    </source>
</evidence>
<evidence type="ECO:0000313" key="9">
    <source>
        <dbReference type="Proteomes" id="UP000499080"/>
    </source>
</evidence>
<evidence type="ECO:0000313" key="8">
    <source>
        <dbReference type="EMBL" id="GBM60438.1"/>
    </source>
</evidence>
<feature type="transmembrane region" description="Helical" evidence="5">
    <location>
        <begin position="191"/>
        <end position="209"/>
    </location>
</feature>
<organism evidence="8 9">
    <name type="scientific">Araneus ventricosus</name>
    <name type="common">Orbweaver spider</name>
    <name type="synonym">Epeira ventricosa</name>
    <dbReference type="NCBI Taxonomy" id="182803"/>
    <lineage>
        <taxon>Eukaryota</taxon>
        <taxon>Metazoa</taxon>
        <taxon>Ecdysozoa</taxon>
        <taxon>Arthropoda</taxon>
        <taxon>Chelicerata</taxon>
        <taxon>Arachnida</taxon>
        <taxon>Araneae</taxon>
        <taxon>Araneomorphae</taxon>
        <taxon>Entelegynae</taxon>
        <taxon>Araneoidea</taxon>
        <taxon>Araneidae</taxon>
        <taxon>Araneus</taxon>
    </lineage>
</organism>
<dbReference type="Pfam" id="PF00002">
    <property type="entry name" value="7tm_2"/>
    <property type="match status" value="1"/>
</dbReference>
<dbReference type="SUPFAM" id="SSF81321">
    <property type="entry name" value="Family A G protein-coupled receptor-like"/>
    <property type="match status" value="1"/>
</dbReference>
<evidence type="ECO:0000256" key="5">
    <source>
        <dbReference type="SAM" id="Phobius"/>
    </source>
</evidence>
<dbReference type="PROSITE" id="PS50261">
    <property type="entry name" value="G_PROTEIN_RECEP_F2_4"/>
    <property type="match status" value="1"/>
</dbReference>
<dbReference type="InterPro" id="IPR017981">
    <property type="entry name" value="GPCR_2-like_7TM"/>
</dbReference>
<dbReference type="GO" id="GO:0007166">
    <property type="term" value="P:cell surface receptor signaling pathway"/>
    <property type="evidence" value="ECO:0007669"/>
    <property type="project" value="InterPro"/>
</dbReference>
<feature type="transmembrane region" description="Helical" evidence="5">
    <location>
        <begin position="280"/>
        <end position="304"/>
    </location>
</feature>
<dbReference type="PANTHER" id="PTHR45902:SF4">
    <property type="entry name" value="G-PROTEIN COUPLED RECEPTORS FAMILY 2 PROFILE 2 DOMAIN-CONTAINING PROTEIN"/>
    <property type="match status" value="1"/>
</dbReference>
<feature type="chain" id="PRO_5021355013" evidence="6">
    <location>
        <begin position="23"/>
        <end position="496"/>
    </location>
</feature>
<dbReference type="OrthoDB" id="6433424at2759"/>
<feature type="transmembrane region" description="Helical" evidence="5">
    <location>
        <begin position="325"/>
        <end position="346"/>
    </location>
</feature>
<dbReference type="Gene3D" id="1.20.1070.10">
    <property type="entry name" value="Rhodopsin 7-helix transmembrane proteins"/>
    <property type="match status" value="1"/>
</dbReference>
<keyword evidence="3 5" id="KW-1133">Transmembrane helix</keyword>
<comment type="caution">
    <text evidence="8">The sequence shown here is derived from an EMBL/GenBank/DDBJ whole genome shotgun (WGS) entry which is preliminary data.</text>
</comment>
<dbReference type="InterPro" id="IPR000832">
    <property type="entry name" value="GPCR_2_secretin-like"/>
</dbReference>
<keyword evidence="8" id="KW-0675">Receptor</keyword>
<evidence type="ECO:0000259" key="7">
    <source>
        <dbReference type="PROSITE" id="PS50261"/>
    </source>
</evidence>
<dbReference type="InterPro" id="IPR053231">
    <property type="entry name" value="GPCR_LN-TM7"/>
</dbReference>
<evidence type="ECO:0000256" key="3">
    <source>
        <dbReference type="ARBA" id="ARBA00022989"/>
    </source>
</evidence>
<feature type="transmembrane region" description="Helical" evidence="5">
    <location>
        <begin position="352"/>
        <end position="372"/>
    </location>
</feature>
<proteinExistence type="predicted"/>
<feature type="signal peptide" evidence="6">
    <location>
        <begin position="1"/>
        <end position="22"/>
    </location>
</feature>
<keyword evidence="9" id="KW-1185">Reference proteome</keyword>
<evidence type="ECO:0000256" key="4">
    <source>
        <dbReference type="ARBA" id="ARBA00023136"/>
    </source>
</evidence>
<feature type="transmembrane region" description="Helical" evidence="5">
    <location>
        <begin position="153"/>
        <end position="171"/>
    </location>
</feature>
<protein>
    <submittedName>
        <fullName evidence="8">G-protein coupled receptor Mth2</fullName>
    </submittedName>
</protein>
<dbReference type="Proteomes" id="UP000499080">
    <property type="component" value="Unassembled WGS sequence"/>
</dbReference>
<evidence type="ECO:0000256" key="1">
    <source>
        <dbReference type="ARBA" id="ARBA00004141"/>
    </source>
</evidence>
<name>A0A4Y2H6T3_ARAVE</name>
<dbReference type="CDD" id="cd15039">
    <property type="entry name" value="7tmB3_Methuselah-like"/>
    <property type="match status" value="1"/>
</dbReference>
<dbReference type="PANTHER" id="PTHR45902">
    <property type="entry name" value="LATROPHILIN RECEPTOR-LIKE PROTEIN A"/>
    <property type="match status" value="1"/>
</dbReference>
<keyword evidence="2 5" id="KW-0812">Transmembrane</keyword>
<evidence type="ECO:0000256" key="2">
    <source>
        <dbReference type="ARBA" id="ARBA00022692"/>
    </source>
</evidence>
<dbReference type="GO" id="GO:0016020">
    <property type="term" value="C:membrane"/>
    <property type="evidence" value="ECO:0007669"/>
    <property type="project" value="UniProtKB-SubCell"/>
</dbReference>
<feature type="transmembrane region" description="Helical" evidence="5">
    <location>
        <begin position="116"/>
        <end position="141"/>
    </location>
</feature>
<feature type="transmembrane region" description="Helical" evidence="5">
    <location>
        <begin position="230"/>
        <end position="251"/>
    </location>
</feature>
<comment type="subcellular location">
    <subcellularLocation>
        <location evidence="1">Membrane</location>
        <topology evidence="1">Multi-pass membrane protein</topology>
    </subcellularLocation>
</comment>
<keyword evidence="4 5" id="KW-0472">Membrane</keyword>
<feature type="domain" description="G-protein coupled receptors family 2 profile 2" evidence="7">
    <location>
        <begin position="117"/>
        <end position="374"/>
    </location>
</feature>
<gene>
    <name evidence="8" type="primary">mth2_0</name>
    <name evidence="8" type="ORF">AVEN_788_1</name>
</gene>
<dbReference type="AlphaFoldDB" id="A0A4Y2H6T3"/>
<dbReference type="PRINTS" id="PR00249">
    <property type="entry name" value="GPCRSECRETIN"/>
</dbReference>
<reference evidence="8 9" key="1">
    <citation type="journal article" date="2019" name="Sci. Rep.">
        <title>Orb-weaving spider Araneus ventricosus genome elucidates the spidroin gene catalogue.</title>
        <authorList>
            <person name="Kono N."/>
            <person name="Nakamura H."/>
            <person name="Ohtoshi R."/>
            <person name="Moran D.A.P."/>
            <person name="Shinohara A."/>
            <person name="Yoshida Y."/>
            <person name="Fujiwara M."/>
            <person name="Mori M."/>
            <person name="Tomita M."/>
            <person name="Arakawa K."/>
        </authorList>
    </citation>
    <scope>NUCLEOTIDE SEQUENCE [LARGE SCALE GENOMIC DNA]</scope>
</reference>
<accession>A0A4Y2H6T3</accession>
<dbReference type="GO" id="GO:0004930">
    <property type="term" value="F:G protein-coupled receptor activity"/>
    <property type="evidence" value="ECO:0007669"/>
    <property type="project" value="InterPro"/>
</dbReference>
<dbReference type="EMBL" id="BGPR01001723">
    <property type="protein sequence ID" value="GBM60438.1"/>
    <property type="molecule type" value="Genomic_DNA"/>
</dbReference>
<keyword evidence="6" id="KW-0732">Signal</keyword>
<sequence>MFETISYMIFIGAAIAVQCISASTQTSVTYDTSNDESSHTMIVEEEQLKKHESLKTCFSFDLEPDEYVMFPNKTAYVPTYNKTYEEDHYILFGNNIRICAPSEVFEETPSHLTTAALHYISIIGIGVSMVFLLLHIIVFAFVPDLQNLPGCNLASLCLSLFLSYLFMLLGIQDSVSQNTVACTAVAVLTQFFFLGSFLWMFVMAFDLFRSILNATENLRVSMKGFKPKKYICNSLICWGISLVFAAAALIADNVEGIDELYKPRFDEACWFRSKVSLLAFFAGPLFTLIGVNFLLFGVTAYNIFANRMKTGDSSNRAYLKKNYLTYLRLAVIMGVTWITGLLAPLLDVLWLWYLFAILNTFQGFFIFIAFTCTSKVKKYFKSNLFNMRRSSEQTLTTPTFQSYCFYANSIEKDLDKIVENKDKTNPVDTIVIHLSVYICEPNGSRTTRGEPNPVGLLAVHKGIRSSRCDVFECGLPFPSNPQGQIGKSRLFQASVP</sequence>